<protein>
    <submittedName>
        <fullName evidence="3">Uncharacterized protein</fullName>
    </submittedName>
</protein>
<accession>A0AAD6VIF2</accession>
<evidence type="ECO:0000256" key="1">
    <source>
        <dbReference type="SAM" id="MobiDB-lite"/>
    </source>
</evidence>
<evidence type="ECO:0000313" key="4">
    <source>
        <dbReference type="Proteomes" id="UP001219525"/>
    </source>
</evidence>
<organism evidence="3 4">
    <name type="scientific">Mycena pura</name>
    <dbReference type="NCBI Taxonomy" id="153505"/>
    <lineage>
        <taxon>Eukaryota</taxon>
        <taxon>Fungi</taxon>
        <taxon>Dikarya</taxon>
        <taxon>Basidiomycota</taxon>
        <taxon>Agaricomycotina</taxon>
        <taxon>Agaricomycetes</taxon>
        <taxon>Agaricomycetidae</taxon>
        <taxon>Agaricales</taxon>
        <taxon>Marasmiineae</taxon>
        <taxon>Mycenaceae</taxon>
        <taxon>Mycena</taxon>
    </lineage>
</organism>
<evidence type="ECO:0000313" key="3">
    <source>
        <dbReference type="EMBL" id="KAJ7210826.1"/>
    </source>
</evidence>
<name>A0AAD6VIF2_9AGAR</name>
<feature type="transmembrane region" description="Helical" evidence="2">
    <location>
        <begin position="233"/>
        <end position="255"/>
    </location>
</feature>
<keyword evidence="2" id="KW-1133">Transmembrane helix</keyword>
<dbReference type="EMBL" id="JARJCW010000027">
    <property type="protein sequence ID" value="KAJ7210826.1"/>
    <property type="molecule type" value="Genomic_DNA"/>
</dbReference>
<comment type="caution">
    <text evidence="3">The sequence shown here is derived from an EMBL/GenBank/DDBJ whole genome shotgun (WGS) entry which is preliminary data.</text>
</comment>
<sequence>MEDDHRGLGLAQDPPRPSGGPCSMLPTSIVLNAAGTIVNFGVQRQNAKQHVERDNQNVNLLMHTLPAAVVTKSSQRSLMQQLGLNPNIVLDPSAGEVRFGSGSEDFSPNAELEPEVRFGQIPNLEPEPRVQVRGVRFGVQRRSNAEPDAFFLWGYKKKCGGHQTAMERPAQMKRSCEGAESLLDPDSGESATAVPAQVIYLHNIENALSNLVASIFWAGGNVRPSQSATKVSIGLAGSIVLLVLIGWISIGTNSFNPYLARLRLLQIIWIFENHPELHEILEQVDDPTDDNLRSAGFVNVCLADAFPSVIGDEH</sequence>
<keyword evidence="2" id="KW-0472">Membrane</keyword>
<gene>
    <name evidence="3" type="ORF">GGX14DRAFT_394451</name>
</gene>
<dbReference type="Proteomes" id="UP001219525">
    <property type="component" value="Unassembled WGS sequence"/>
</dbReference>
<reference evidence="3" key="1">
    <citation type="submission" date="2023-03" db="EMBL/GenBank/DDBJ databases">
        <title>Massive genome expansion in bonnet fungi (Mycena s.s.) driven by repeated elements and novel gene families across ecological guilds.</title>
        <authorList>
            <consortium name="Lawrence Berkeley National Laboratory"/>
            <person name="Harder C.B."/>
            <person name="Miyauchi S."/>
            <person name="Viragh M."/>
            <person name="Kuo A."/>
            <person name="Thoen E."/>
            <person name="Andreopoulos B."/>
            <person name="Lu D."/>
            <person name="Skrede I."/>
            <person name="Drula E."/>
            <person name="Henrissat B."/>
            <person name="Morin E."/>
            <person name="Kohler A."/>
            <person name="Barry K."/>
            <person name="LaButti K."/>
            <person name="Morin E."/>
            <person name="Salamov A."/>
            <person name="Lipzen A."/>
            <person name="Mereny Z."/>
            <person name="Hegedus B."/>
            <person name="Baldrian P."/>
            <person name="Stursova M."/>
            <person name="Weitz H."/>
            <person name="Taylor A."/>
            <person name="Grigoriev I.V."/>
            <person name="Nagy L.G."/>
            <person name="Martin F."/>
            <person name="Kauserud H."/>
        </authorList>
    </citation>
    <scope>NUCLEOTIDE SEQUENCE</scope>
    <source>
        <strain evidence="3">9144</strain>
    </source>
</reference>
<feature type="region of interest" description="Disordered" evidence="1">
    <location>
        <begin position="1"/>
        <end position="24"/>
    </location>
</feature>
<keyword evidence="4" id="KW-1185">Reference proteome</keyword>
<keyword evidence="2" id="KW-0812">Transmembrane</keyword>
<dbReference type="AlphaFoldDB" id="A0AAD6VIF2"/>
<proteinExistence type="predicted"/>
<evidence type="ECO:0000256" key="2">
    <source>
        <dbReference type="SAM" id="Phobius"/>
    </source>
</evidence>